<reference evidence="7 8" key="1">
    <citation type="journal article" date="2003" name="Science">
        <title>Finding functional features in Saccharomyces genomes by phylogenetic footprinting.</title>
        <authorList>
            <person name="Cliften P.F."/>
            <person name="Sudarsanam P."/>
            <person name="Desikan A."/>
            <person name="Fulton L."/>
            <person name="Fulton B."/>
            <person name="Majors J."/>
            <person name="Waterston R."/>
            <person name="Cohen B.A."/>
            <person name="Johnston M."/>
        </authorList>
    </citation>
    <scope>NUCLEOTIDE SEQUENCE [LARGE SCALE GENOMIC DNA]</scope>
    <source>
        <strain evidence="8">ATCC MYA-4449 / AS 2.2408 / CBS 8840 / NBRC 1802 / NCYC 2889</strain>
    </source>
</reference>
<evidence type="ECO:0000313" key="8">
    <source>
        <dbReference type="Proteomes" id="UP000002753"/>
    </source>
</evidence>
<keyword evidence="2 4" id="KW-0863">Zinc-finger</keyword>
<protein>
    <submittedName>
        <fullName evidence="7">RCO1-like protein</fullName>
    </submittedName>
</protein>
<proteinExistence type="predicted"/>
<organism evidence="7 8">
    <name type="scientific">Saccharomyces kudriavzevii (strain ATCC MYA-4449 / AS 2.2408 / CBS 8840 / NBRC 1802 / NCYC 2889)</name>
    <name type="common">Yeast</name>
    <dbReference type="NCBI Taxonomy" id="226230"/>
    <lineage>
        <taxon>Eukaryota</taxon>
        <taxon>Fungi</taxon>
        <taxon>Dikarya</taxon>
        <taxon>Ascomycota</taxon>
        <taxon>Saccharomycotina</taxon>
        <taxon>Saccharomycetes</taxon>
        <taxon>Saccharomycetales</taxon>
        <taxon>Saccharomycetaceae</taxon>
        <taxon>Saccharomyces</taxon>
    </lineage>
</organism>
<dbReference type="InterPro" id="IPR011011">
    <property type="entry name" value="Znf_FYVE_PHD"/>
</dbReference>
<dbReference type="PANTHER" id="PTHR47636:SF1">
    <property type="entry name" value="TRANSCRIPTIONAL REGULATORY PROTEIN RCO1"/>
    <property type="match status" value="1"/>
</dbReference>
<evidence type="ECO:0000259" key="6">
    <source>
        <dbReference type="PROSITE" id="PS50016"/>
    </source>
</evidence>
<feature type="compositionally biased region" description="Low complexity" evidence="5">
    <location>
        <begin position="29"/>
        <end position="48"/>
    </location>
</feature>
<dbReference type="CDD" id="cd15535">
    <property type="entry name" value="PHD1_Rco1"/>
    <property type="match status" value="1"/>
</dbReference>
<dbReference type="SMART" id="SM00249">
    <property type="entry name" value="PHD"/>
    <property type="match status" value="2"/>
</dbReference>
<keyword evidence="3" id="KW-0862">Zinc</keyword>
<evidence type="ECO:0000256" key="3">
    <source>
        <dbReference type="ARBA" id="ARBA00022833"/>
    </source>
</evidence>
<evidence type="ECO:0000256" key="4">
    <source>
        <dbReference type="PROSITE-ProRule" id="PRU00146"/>
    </source>
</evidence>
<keyword evidence="8" id="KW-1185">Reference proteome</keyword>
<dbReference type="Gene3D" id="3.30.40.10">
    <property type="entry name" value="Zinc/RING finger domain, C3HC4 (zinc finger)"/>
    <property type="match status" value="2"/>
</dbReference>
<accession>J6EC71</accession>
<dbReference type="Proteomes" id="UP000002753">
    <property type="component" value="Unassembled WGS sequence"/>
</dbReference>
<sequence length="703" mass="80946">MVTIGSIENHTVTPSNTNTMDSNKKDTSKSPSHSNSSSPSSSSLSSSSSKEKKRPKRLSSQNVNYDLKKRKIITSDTAEKTFGNEHNNFSLEENIMEEEPKELLEKDSKGNIIKLNEPPTILEDSKTSITGLPLNKGPSEKIKRESLWNYRRNLAGQSNNSEMALVPNKKIIQVPKNFQDLNKSDLQTFLTQNITEESNIRSTSGWMSDIIDMNHEQEHDGDNDNKKLSNVRTKIILSSNATYDSKSKLFGQNSIKSIVNASEKIFKDENDSTINFENEDFCSACNQSGSFLCCDTCPKSFHFLCLDPPVDPNHLPEGDWHCNECKFKIFINNSLTTLKKNESNFIKQNDNVKMFAKLLFRIESLNPRQFQLPNYIKETFPAVKTGSRGQYSDENDKIPLTDRQLFNTSYGQSITKLDSYNPDIHIDSSSGEFLICYKCHQTRLGSWSHPENSRLIMTCDYCQTPWHLDCIPRASFKNLGSKWKCPLHSPTKVYKKSHRHQEVDNTNYKVWKKQRLANKKNRIYYEPLQKIGYQNSGNIQIMPNISDADYKFNQDFRITQVDENSIKYDFFDKIYKSKMVQKRKLFQFQEDLIDKLVLNAHQNGNTEDSMITDVASLIYFQISNRNDDNDNSNNKPAPKRNNLQKLWDLKELTSVVVPNELDSIQFNDISNNEIKNLLYFKKIIESKPKDELLKFLNLKNAES</sequence>
<feature type="compositionally biased region" description="Polar residues" evidence="5">
    <location>
        <begin position="1"/>
        <end position="21"/>
    </location>
</feature>
<dbReference type="HOGENOM" id="CLU_016350_0_0_1"/>
<dbReference type="GO" id="GO:0032221">
    <property type="term" value="C:Rpd3S complex"/>
    <property type="evidence" value="ECO:0007669"/>
    <property type="project" value="TreeGrafter"/>
</dbReference>
<dbReference type="PANTHER" id="PTHR47636">
    <property type="entry name" value="TRANSCRIPTIONAL REGULATORY PROTEIN RCO1"/>
    <property type="match status" value="1"/>
</dbReference>
<reference evidence="8" key="2">
    <citation type="journal article" date="2011" name="G3 (Bethesda)">
        <title>The awesome power of yeast evolutionary genetics: New genome sequences and strain resources for the Saccharomyces sensu stricto genus.</title>
        <authorList>
            <person name="Scannell D.R."/>
            <person name="Zill O.A."/>
            <person name="Rokas A."/>
            <person name="Payen C."/>
            <person name="Dunham M.J."/>
            <person name="Eisen M.B."/>
            <person name="Rine J."/>
            <person name="Johnston M."/>
            <person name="Hittinger C.T."/>
        </authorList>
    </citation>
    <scope>GENOME REANNOTATION</scope>
    <source>
        <strain evidence="8">ATCC MYA-4449 / AS 2.2408 / CBS 8840 / NBRC 1802 / NCYC 2889</strain>
    </source>
</reference>
<dbReference type="InterPro" id="IPR013083">
    <property type="entry name" value="Znf_RING/FYVE/PHD"/>
</dbReference>
<dbReference type="EMBL" id="AACI03001844">
    <property type="protein sequence ID" value="EJT41934.1"/>
    <property type="molecule type" value="Genomic_DNA"/>
</dbReference>
<dbReference type="InterPro" id="IPR019786">
    <property type="entry name" value="Zinc_finger_PHD-type_CS"/>
</dbReference>
<evidence type="ECO:0000256" key="1">
    <source>
        <dbReference type="ARBA" id="ARBA00022723"/>
    </source>
</evidence>
<dbReference type="GO" id="GO:0006357">
    <property type="term" value="P:regulation of transcription by RNA polymerase II"/>
    <property type="evidence" value="ECO:0007669"/>
    <property type="project" value="TreeGrafter"/>
</dbReference>
<evidence type="ECO:0000313" key="7">
    <source>
        <dbReference type="EMBL" id="EJT41934.1"/>
    </source>
</evidence>
<evidence type="ECO:0000256" key="5">
    <source>
        <dbReference type="SAM" id="MobiDB-lite"/>
    </source>
</evidence>
<feature type="region of interest" description="Disordered" evidence="5">
    <location>
        <begin position="1"/>
        <end position="64"/>
    </location>
</feature>
<dbReference type="PROSITE" id="PS50016">
    <property type="entry name" value="ZF_PHD_2"/>
    <property type="match status" value="1"/>
</dbReference>
<gene>
    <name evidence="7" type="primary">YMR075W</name>
    <name evidence="7" type="ORF">SKUD_152805</name>
</gene>
<comment type="caution">
    <text evidence="7">The sequence shown here is derived from an EMBL/GenBank/DDBJ whole genome shotgun (WGS) entry which is preliminary data.</text>
</comment>
<dbReference type="Pfam" id="PF00628">
    <property type="entry name" value="PHD"/>
    <property type="match status" value="1"/>
</dbReference>
<dbReference type="InterPro" id="IPR001965">
    <property type="entry name" value="Znf_PHD"/>
</dbReference>
<dbReference type="STRING" id="226230.J6EC71"/>
<dbReference type="GO" id="GO:0008270">
    <property type="term" value="F:zinc ion binding"/>
    <property type="evidence" value="ECO:0007669"/>
    <property type="project" value="UniProtKB-KW"/>
</dbReference>
<name>J6EC71_SACK1</name>
<evidence type="ECO:0000256" key="2">
    <source>
        <dbReference type="ARBA" id="ARBA00022771"/>
    </source>
</evidence>
<dbReference type="SUPFAM" id="SSF57903">
    <property type="entry name" value="FYVE/PHD zinc finger"/>
    <property type="match status" value="2"/>
</dbReference>
<dbReference type="FunFam" id="3.30.40.10:FF:000661">
    <property type="entry name" value="Rco1p"/>
    <property type="match status" value="1"/>
</dbReference>
<dbReference type="InterPro" id="IPR052819">
    <property type="entry name" value="Chromatin_regulatory_protein"/>
</dbReference>
<dbReference type="AlphaFoldDB" id="J6EC71"/>
<dbReference type="PROSITE" id="PS01359">
    <property type="entry name" value="ZF_PHD_1"/>
    <property type="match status" value="1"/>
</dbReference>
<keyword evidence="1" id="KW-0479">Metal-binding</keyword>
<feature type="domain" description="PHD-type" evidence="6">
    <location>
        <begin position="279"/>
        <end position="328"/>
    </location>
</feature>
<dbReference type="InterPro" id="IPR019787">
    <property type="entry name" value="Znf_PHD-finger"/>
</dbReference>
<dbReference type="CDD" id="cd15534">
    <property type="entry name" value="PHD2_PHF12_Rco1"/>
    <property type="match status" value="1"/>
</dbReference>
<dbReference type="FunFam" id="3.30.40.10:FF:000687">
    <property type="entry name" value="Rco1p"/>
    <property type="match status" value="1"/>
</dbReference>